<reference evidence="2" key="1">
    <citation type="journal article" date="2023" name="Mol. Phylogenet. Evol.">
        <title>Genome-scale phylogeny and comparative genomics of the fungal order Sordariales.</title>
        <authorList>
            <person name="Hensen N."/>
            <person name="Bonometti L."/>
            <person name="Westerberg I."/>
            <person name="Brannstrom I.O."/>
            <person name="Guillou S."/>
            <person name="Cros-Aarteil S."/>
            <person name="Calhoun S."/>
            <person name="Haridas S."/>
            <person name="Kuo A."/>
            <person name="Mondo S."/>
            <person name="Pangilinan J."/>
            <person name="Riley R."/>
            <person name="LaButti K."/>
            <person name="Andreopoulos B."/>
            <person name="Lipzen A."/>
            <person name="Chen C."/>
            <person name="Yan M."/>
            <person name="Daum C."/>
            <person name="Ng V."/>
            <person name="Clum A."/>
            <person name="Steindorff A."/>
            <person name="Ohm R.A."/>
            <person name="Martin F."/>
            <person name="Silar P."/>
            <person name="Natvig D.O."/>
            <person name="Lalanne C."/>
            <person name="Gautier V."/>
            <person name="Ament-Velasquez S.L."/>
            <person name="Kruys A."/>
            <person name="Hutchinson M.I."/>
            <person name="Powell A.J."/>
            <person name="Barry K."/>
            <person name="Miller A.N."/>
            <person name="Grigoriev I.V."/>
            <person name="Debuchy R."/>
            <person name="Gladieux P."/>
            <person name="Hiltunen Thoren M."/>
            <person name="Johannesson H."/>
        </authorList>
    </citation>
    <scope>NUCLEOTIDE SEQUENCE</scope>
    <source>
        <strain evidence="2">CBS 560.94</strain>
    </source>
</reference>
<dbReference type="GeneID" id="87866645"/>
<dbReference type="EMBL" id="JAUEPP010000002">
    <property type="protein sequence ID" value="KAK3352147.1"/>
    <property type="molecule type" value="Genomic_DNA"/>
</dbReference>
<reference evidence="2" key="2">
    <citation type="submission" date="2023-06" db="EMBL/GenBank/DDBJ databases">
        <authorList>
            <consortium name="Lawrence Berkeley National Laboratory"/>
            <person name="Haridas S."/>
            <person name="Hensen N."/>
            <person name="Bonometti L."/>
            <person name="Westerberg I."/>
            <person name="Brannstrom I.O."/>
            <person name="Guillou S."/>
            <person name="Cros-Aarteil S."/>
            <person name="Calhoun S."/>
            <person name="Kuo A."/>
            <person name="Mondo S."/>
            <person name="Pangilinan J."/>
            <person name="Riley R."/>
            <person name="Labutti K."/>
            <person name="Andreopoulos B."/>
            <person name="Lipzen A."/>
            <person name="Chen C."/>
            <person name="Yanf M."/>
            <person name="Daum C."/>
            <person name="Ng V."/>
            <person name="Clum A."/>
            <person name="Steindorff A."/>
            <person name="Ohm R."/>
            <person name="Martin F."/>
            <person name="Silar P."/>
            <person name="Natvig D."/>
            <person name="Lalanne C."/>
            <person name="Gautier V."/>
            <person name="Ament-Velasquez S.L."/>
            <person name="Kruys A."/>
            <person name="Hutchinson M.I."/>
            <person name="Powell A.J."/>
            <person name="Barry K."/>
            <person name="Miller A.N."/>
            <person name="Grigoriev I.V."/>
            <person name="Debuchy R."/>
            <person name="Gladieux P."/>
            <person name="Thoren M.H."/>
            <person name="Johannesson H."/>
        </authorList>
    </citation>
    <scope>NUCLEOTIDE SEQUENCE</scope>
    <source>
        <strain evidence="2">CBS 560.94</strain>
    </source>
</reference>
<comment type="caution">
    <text evidence="2">The sequence shown here is derived from an EMBL/GenBank/DDBJ whole genome shotgun (WGS) entry which is preliminary data.</text>
</comment>
<dbReference type="Proteomes" id="UP001278500">
    <property type="component" value="Unassembled WGS sequence"/>
</dbReference>
<dbReference type="RefSeq" id="XP_062685442.1">
    <property type="nucleotide sequence ID" value="XM_062829491.1"/>
</dbReference>
<organism evidence="2 3">
    <name type="scientific">Neurospora tetraspora</name>
    <dbReference type="NCBI Taxonomy" id="94610"/>
    <lineage>
        <taxon>Eukaryota</taxon>
        <taxon>Fungi</taxon>
        <taxon>Dikarya</taxon>
        <taxon>Ascomycota</taxon>
        <taxon>Pezizomycotina</taxon>
        <taxon>Sordariomycetes</taxon>
        <taxon>Sordariomycetidae</taxon>
        <taxon>Sordariales</taxon>
        <taxon>Sordariaceae</taxon>
        <taxon>Neurospora</taxon>
    </lineage>
</organism>
<dbReference type="AlphaFoldDB" id="A0AAE0MV34"/>
<evidence type="ECO:0000256" key="1">
    <source>
        <dbReference type="SAM" id="MobiDB-lite"/>
    </source>
</evidence>
<proteinExistence type="predicted"/>
<evidence type="ECO:0000313" key="2">
    <source>
        <dbReference type="EMBL" id="KAK3352147.1"/>
    </source>
</evidence>
<sequence length="90" mass="10213">MTWKSPPEASDEERLLHQTDEDNSSFRDPPRPPADDVISCETVVFHSGLHLDRTEYQGPSDEVKANWEALYNSKRLPLPTPPTVLPSDRV</sequence>
<evidence type="ECO:0000313" key="3">
    <source>
        <dbReference type="Proteomes" id="UP001278500"/>
    </source>
</evidence>
<protein>
    <submittedName>
        <fullName evidence="2">Uncharacterized protein</fullName>
    </submittedName>
</protein>
<feature type="region of interest" description="Disordered" evidence="1">
    <location>
        <begin position="1"/>
        <end position="36"/>
    </location>
</feature>
<name>A0AAE0MV34_9PEZI</name>
<keyword evidence="3" id="KW-1185">Reference proteome</keyword>
<accession>A0AAE0MV34</accession>
<feature type="compositionally biased region" description="Basic and acidic residues" evidence="1">
    <location>
        <begin position="12"/>
        <end position="34"/>
    </location>
</feature>
<gene>
    <name evidence="2" type="ORF">B0H65DRAFT_547120</name>
</gene>